<dbReference type="PANTHER" id="PTHR22881">
    <property type="entry name" value="BROMODOMAIN CONTAINING PROTEIN"/>
    <property type="match status" value="1"/>
</dbReference>
<dbReference type="InterPro" id="IPR051831">
    <property type="entry name" value="Bromodomain_contain_prot"/>
</dbReference>
<accession>A0AAN9P6T4</accession>
<feature type="region of interest" description="Disordered" evidence="1">
    <location>
        <begin position="39"/>
        <end position="64"/>
    </location>
</feature>
<dbReference type="EMBL" id="JAYWIO010000001">
    <property type="protein sequence ID" value="KAK7287583.1"/>
    <property type="molecule type" value="Genomic_DNA"/>
</dbReference>
<gene>
    <name evidence="2" type="ORF">RIF29_00864</name>
</gene>
<comment type="caution">
    <text evidence="2">The sequence shown here is derived from an EMBL/GenBank/DDBJ whole genome shotgun (WGS) entry which is preliminary data.</text>
</comment>
<dbReference type="AlphaFoldDB" id="A0AAN9P6T4"/>
<evidence type="ECO:0000313" key="2">
    <source>
        <dbReference type="EMBL" id="KAK7287583.1"/>
    </source>
</evidence>
<protein>
    <submittedName>
        <fullName evidence="2">Uncharacterized protein</fullName>
    </submittedName>
</protein>
<name>A0AAN9P6T4_CROPI</name>
<evidence type="ECO:0000313" key="3">
    <source>
        <dbReference type="Proteomes" id="UP001372338"/>
    </source>
</evidence>
<keyword evidence="3" id="KW-1185">Reference proteome</keyword>
<sequence>MQYNEPETIYHKQAQSIQELGRKKFARLRIDFERSHNELKSELKTQSNSLVKKQAKKPLGHASREPVASDFSIGATLATVCGVQPTIHSMQGVSCERPGNIDCMVERNAFLFDANQEKAEDFSGRGLLSKLGRKSFVHDESHHASYNMFNQAITESDSIFMTFKSEMKQLVTVGLHAEYCYARSLARFSATLGPIAWKIASNRIQQALPAGCKFGRGWVGEYEPLPTPELMLHNHVQIETSSCMKLHSTTELI</sequence>
<dbReference type="Proteomes" id="UP001372338">
    <property type="component" value="Unassembled WGS sequence"/>
</dbReference>
<dbReference type="PANTHER" id="PTHR22881:SF43">
    <property type="entry name" value="DNA-BINDING BROMODOMAIN PROTEIN"/>
    <property type="match status" value="1"/>
</dbReference>
<proteinExistence type="predicted"/>
<reference evidence="2 3" key="1">
    <citation type="submission" date="2024-01" db="EMBL/GenBank/DDBJ databases">
        <title>The genomes of 5 underutilized Papilionoideae crops provide insights into root nodulation and disease resistanc.</title>
        <authorList>
            <person name="Yuan L."/>
        </authorList>
    </citation>
    <scope>NUCLEOTIDE SEQUENCE [LARGE SCALE GENOMIC DNA]</scope>
    <source>
        <strain evidence="2">ZHUSHIDOU_FW_LH</strain>
        <tissue evidence="2">Leaf</tissue>
    </source>
</reference>
<organism evidence="2 3">
    <name type="scientific">Crotalaria pallida</name>
    <name type="common">Smooth rattlebox</name>
    <name type="synonym">Crotalaria striata</name>
    <dbReference type="NCBI Taxonomy" id="3830"/>
    <lineage>
        <taxon>Eukaryota</taxon>
        <taxon>Viridiplantae</taxon>
        <taxon>Streptophyta</taxon>
        <taxon>Embryophyta</taxon>
        <taxon>Tracheophyta</taxon>
        <taxon>Spermatophyta</taxon>
        <taxon>Magnoliopsida</taxon>
        <taxon>eudicotyledons</taxon>
        <taxon>Gunneridae</taxon>
        <taxon>Pentapetalae</taxon>
        <taxon>rosids</taxon>
        <taxon>fabids</taxon>
        <taxon>Fabales</taxon>
        <taxon>Fabaceae</taxon>
        <taxon>Papilionoideae</taxon>
        <taxon>50 kb inversion clade</taxon>
        <taxon>genistoids sensu lato</taxon>
        <taxon>core genistoids</taxon>
        <taxon>Crotalarieae</taxon>
        <taxon>Crotalaria</taxon>
    </lineage>
</organism>
<evidence type="ECO:0000256" key="1">
    <source>
        <dbReference type="SAM" id="MobiDB-lite"/>
    </source>
</evidence>